<feature type="region of interest" description="Disordered" evidence="12">
    <location>
        <begin position="96"/>
        <end position="128"/>
    </location>
</feature>
<name>A0A4U8V8R5_STECR</name>
<sequence length="347" mass="39588">MTPWTTNASPQYDSLRSVLGADQNCLVCGDTKVGKHYNAVSCNGCKGFFRRSIWEKRVYSCRDENNCEIVQTYRNRCRKCRLDKCLKVGMDPRAVQSEREKRSLKRKRTTSSALYSPTPSMDSPSPKEAKVPFDVNQFYCESWQNPSLVTEVRSVVWDRSSMPVMASELDNALSVMYVKNHQFFTTLPFVQSLSDADQKNSSNGQRMDRMTIFRNNFPAAMWLSMCFNTYNTGSSELLLPIGRLYRPGADNECDLFFSQPWRLARDTLVRKMNELNLSFDEFCALKAMAFLLKGEDLELKVDGYRQELGATLMQSLLSRSTLSDACTRFTSLMMLLTVAANPAKELC</sequence>
<keyword evidence="10 11" id="KW-0539">Nucleus</keyword>
<evidence type="ECO:0000259" key="14">
    <source>
        <dbReference type="PROSITE" id="PS51843"/>
    </source>
</evidence>
<evidence type="ECO:0000256" key="1">
    <source>
        <dbReference type="ARBA" id="ARBA00004123"/>
    </source>
</evidence>
<dbReference type="GO" id="GO:0000978">
    <property type="term" value="F:RNA polymerase II cis-regulatory region sequence-specific DNA binding"/>
    <property type="evidence" value="ECO:0007669"/>
    <property type="project" value="InterPro"/>
</dbReference>
<dbReference type="SMART" id="SM00430">
    <property type="entry name" value="HOLI"/>
    <property type="match status" value="1"/>
</dbReference>
<keyword evidence="3 11" id="KW-0479">Metal-binding</keyword>
<dbReference type="Proteomes" id="UP000298663">
    <property type="component" value="Chromosome X"/>
</dbReference>
<evidence type="ECO:0008006" key="17">
    <source>
        <dbReference type="Google" id="ProtNLM"/>
    </source>
</evidence>
<dbReference type="GO" id="GO:0008270">
    <property type="term" value="F:zinc ion binding"/>
    <property type="evidence" value="ECO:0007669"/>
    <property type="project" value="UniProtKB-KW"/>
</dbReference>
<reference evidence="15 16" key="2">
    <citation type="journal article" date="2019" name="G3 (Bethesda)">
        <title>Hybrid Assembly of the Genome of the Entomopathogenic Nematode Steinernema carpocapsae Identifies the X-Chromosome.</title>
        <authorList>
            <person name="Serra L."/>
            <person name="Macchietto M."/>
            <person name="Macias-Munoz A."/>
            <person name="McGill C.J."/>
            <person name="Rodriguez I.M."/>
            <person name="Rodriguez B."/>
            <person name="Murad R."/>
            <person name="Mortazavi A."/>
        </authorList>
    </citation>
    <scope>NUCLEOTIDE SEQUENCE [LARGE SCALE GENOMIC DNA]</scope>
    <source>
        <strain evidence="15 16">ALL</strain>
    </source>
</reference>
<evidence type="ECO:0000256" key="7">
    <source>
        <dbReference type="ARBA" id="ARBA00023125"/>
    </source>
</evidence>
<dbReference type="AlphaFoldDB" id="A0A4U8V8R5"/>
<accession>A0A4U8V8R5</accession>
<evidence type="ECO:0000256" key="8">
    <source>
        <dbReference type="ARBA" id="ARBA00023163"/>
    </source>
</evidence>
<keyword evidence="8 11" id="KW-0804">Transcription</keyword>
<protein>
    <recommendedName>
        <fullName evidence="17">Nuclear receptor domain-containing protein</fullName>
    </recommendedName>
</protein>
<dbReference type="PRINTS" id="PR00047">
    <property type="entry name" value="STROIDFINGER"/>
</dbReference>
<keyword evidence="16" id="KW-1185">Reference proteome</keyword>
<dbReference type="Pfam" id="PF00105">
    <property type="entry name" value="zf-C4"/>
    <property type="match status" value="1"/>
</dbReference>
<evidence type="ECO:0000256" key="5">
    <source>
        <dbReference type="ARBA" id="ARBA00022833"/>
    </source>
</evidence>
<dbReference type="PANTHER" id="PTHR47630">
    <property type="entry name" value="NUCLEAR HORMONE RECEPTOR FAMILY-RELATED-RELATED"/>
    <property type="match status" value="1"/>
</dbReference>
<keyword evidence="4 11" id="KW-0863">Zinc-finger</keyword>
<comment type="similarity">
    <text evidence="2 11">Belongs to the nuclear hormone receptor family.</text>
</comment>
<keyword evidence="9 11" id="KW-0675">Receptor</keyword>
<evidence type="ECO:0000259" key="13">
    <source>
        <dbReference type="PROSITE" id="PS51030"/>
    </source>
</evidence>
<evidence type="ECO:0000256" key="9">
    <source>
        <dbReference type="ARBA" id="ARBA00023170"/>
    </source>
</evidence>
<keyword evidence="5 11" id="KW-0862">Zinc</keyword>
<proteinExistence type="inferred from homology"/>
<dbReference type="GO" id="GO:0003700">
    <property type="term" value="F:DNA-binding transcription factor activity"/>
    <property type="evidence" value="ECO:0007669"/>
    <property type="project" value="InterPro"/>
</dbReference>
<evidence type="ECO:0000313" key="15">
    <source>
        <dbReference type="EMBL" id="TMS39967.1"/>
    </source>
</evidence>
<dbReference type="SUPFAM" id="SSF57716">
    <property type="entry name" value="Glucocorticoid receptor-like (DNA-binding domain)"/>
    <property type="match status" value="1"/>
</dbReference>
<evidence type="ECO:0000256" key="4">
    <source>
        <dbReference type="ARBA" id="ARBA00022771"/>
    </source>
</evidence>
<dbReference type="SMART" id="SM00399">
    <property type="entry name" value="ZnF_C4"/>
    <property type="match status" value="1"/>
</dbReference>
<evidence type="ECO:0000256" key="11">
    <source>
        <dbReference type="RuleBase" id="RU004334"/>
    </source>
</evidence>
<keyword evidence="7 11" id="KW-0238">DNA-binding</keyword>
<dbReference type="FunFam" id="3.30.50.10:FF:000030">
    <property type="entry name" value="Nuclear Hormone Receptor family"/>
    <property type="match status" value="1"/>
</dbReference>
<dbReference type="Gene3D" id="3.30.50.10">
    <property type="entry name" value="Erythroid Transcription Factor GATA-1, subunit A"/>
    <property type="match status" value="1"/>
</dbReference>
<dbReference type="InterPro" id="IPR049636">
    <property type="entry name" value="HNF4-like_DBD"/>
</dbReference>
<dbReference type="PROSITE" id="PS00031">
    <property type="entry name" value="NUCLEAR_REC_DBD_1"/>
    <property type="match status" value="1"/>
</dbReference>
<evidence type="ECO:0000256" key="3">
    <source>
        <dbReference type="ARBA" id="ARBA00022723"/>
    </source>
</evidence>
<dbReference type="InterPro" id="IPR035500">
    <property type="entry name" value="NHR-like_dom_sf"/>
</dbReference>
<feature type="domain" description="Nuclear receptor" evidence="13">
    <location>
        <begin position="22"/>
        <end position="97"/>
    </location>
</feature>
<evidence type="ECO:0000256" key="10">
    <source>
        <dbReference type="ARBA" id="ARBA00023242"/>
    </source>
</evidence>
<dbReference type="InterPro" id="IPR013088">
    <property type="entry name" value="Znf_NHR/GATA"/>
</dbReference>
<organism evidence="15 16">
    <name type="scientific">Steinernema carpocapsae</name>
    <name type="common">Entomopathogenic nematode</name>
    <dbReference type="NCBI Taxonomy" id="34508"/>
    <lineage>
        <taxon>Eukaryota</taxon>
        <taxon>Metazoa</taxon>
        <taxon>Ecdysozoa</taxon>
        <taxon>Nematoda</taxon>
        <taxon>Chromadorea</taxon>
        <taxon>Rhabditida</taxon>
        <taxon>Tylenchina</taxon>
        <taxon>Panagrolaimomorpha</taxon>
        <taxon>Strongyloidoidea</taxon>
        <taxon>Steinernematidae</taxon>
        <taxon>Steinernema</taxon>
    </lineage>
</organism>
<dbReference type="Gene3D" id="1.10.565.10">
    <property type="entry name" value="Retinoid X Receptor"/>
    <property type="match status" value="1"/>
</dbReference>
<evidence type="ECO:0000256" key="2">
    <source>
        <dbReference type="ARBA" id="ARBA00005993"/>
    </source>
</evidence>
<keyword evidence="6 11" id="KW-0805">Transcription regulation</keyword>
<dbReference type="InterPro" id="IPR001628">
    <property type="entry name" value="Znf_hrmn_rcpt"/>
</dbReference>
<dbReference type="STRING" id="34508.A0A4U8V8R5"/>
<dbReference type="InterPro" id="IPR052499">
    <property type="entry name" value="C.elegans_NHRs"/>
</dbReference>
<dbReference type="Pfam" id="PF00104">
    <property type="entry name" value="Hormone_recep"/>
    <property type="match status" value="1"/>
</dbReference>
<dbReference type="CDD" id="cd06960">
    <property type="entry name" value="NR_DBD_HNF4A"/>
    <property type="match status" value="1"/>
</dbReference>
<gene>
    <name evidence="15" type="ORF">L596_006413</name>
</gene>
<evidence type="ECO:0000313" key="16">
    <source>
        <dbReference type="Proteomes" id="UP000298663"/>
    </source>
</evidence>
<dbReference type="InterPro" id="IPR000536">
    <property type="entry name" value="Nucl_hrmn_rcpt_lig-bd"/>
</dbReference>
<dbReference type="SUPFAM" id="SSF48508">
    <property type="entry name" value="Nuclear receptor ligand-binding domain"/>
    <property type="match status" value="1"/>
</dbReference>
<dbReference type="PROSITE" id="PS51843">
    <property type="entry name" value="NR_LBD"/>
    <property type="match status" value="1"/>
</dbReference>
<dbReference type="EMBL" id="CM016762">
    <property type="protein sequence ID" value="TMS39967.1"/>
    <property type="molecule type" value="Genomic_DNA"/>
</dbReference>
<evidence type="ECO:0000256" key="12">
    <source>
        <dbReference type="SAM" id="MobiDB-lite"/>
    </source>
</evidence>
<dbReference type="PROSITE" id="PS51030">
    <property type="entry name" value="NUCLEAR_REC_DBD_2"/>
    <property type="match status" value="1"/>
</dbReference>
<reference evidence="15 16" key="1">
    <citation type="journal article" date="2015" name="Genome Biol.">
        <title>Comparative genomics of Steinernema reveals deeply conserved gene regulatory networks.</title>
        <authorList>
            <person name="Dillman A.R."/>
            <person name="Macchietto M."/>
            <person name="Porter C.F."/>
            <person name="Rogers A."/>
            <person name="Williams B."/>
            <person name="Antoshechkin I."/>
            <person name="Lee M.M."/>
            <person name="Goodwin Z."/>
            <person name="Lu X."/>
            <person name="Lewis E.E."/>
            <person name="Goodrich-Blair H."/>
            <person name="Stock S.P."/>
            <person name="Adams B.J."/>
            <person name="Sternberg P.W."/>
            <person name="Mortazavi A."/>
        </authorList>
    </citation>
    <scope>NUCLEOTIDE SEQUENCE [LARGE SCALE GENOMIC DNA]</scope>
    <source>
        <strain evidence="15 16">ALL</strain>
    </source>
</reference>
<evidence type="ECO:0000256" key="6">
    <source>
        <dbReference type="ARBA" id="ARBA00023015"/>
    </source>
</evidence>
<dbReference type="OrthoDB" id="5855463at2759"/>
<feature type="compositionally biased region" description="Polar residues" evidence="12">
    <location>
        <begin position="113"/>
        <end position="123"/>
    </location>
</feature>
<comment type="subcellular location">
    <subcellularLocation>
        <location evidence="1 11">Nucleus</location>
    </subcellularLocation>
</comment>
<dbReference type="GO" id="GO:0005634">
    <property type="term" value="C:nucleus"/>
    <property type="evidence" value="ECO:0007669"/>
    <property type="project" value="UniProtKB-SubCell"/>
</dbReference>
<feature type="domain" description="NR LBD" evidence="14">
    <location>
        <begin position="144"/>
        <end position="347"/>
    </location>
</feature>